<comment type="caution">
    <text evidence="4">The sequence shown here is derived from an EMBL/GenBank/DDBJ whole genome shotgun (WGS) entry which is preliminary data.</text>
</comment>
<dbReference type="SMART" id="SM00184">
    <property type="entry name" value="RING"/>
    <property type="match status" value="1"/>
</dbReference>
<keyword evidence="1" id="KW-0862">Zinc</keyword>
<feature type="region of interest" description="Disordered" evidence="2">
    <location>
        <begin position="1"/>
        <end position="39"/>
    </location>
</feature>
<keyword evidence="1" id="KW-0479">Metal-binding</keyword>
<keyword evidence="1" id="KW-0863">Zinc-finger</keyword>
<evidence type="ECO:0000313" key="5">
    <source>
        <dbReference type="Proteomes" id="UP000591131"/>
    </source>
</evidence>
<dbReference type="InterPro" id="IPR001841">
    <property type="entry name" value="Znf_RING"/>
</dbReference>
<accession>A0A7J6MYD2</accession>
<dbReference type="SUPFAM" id="SSF57850">
    <property type="entry name" value="RING/U-box"/>
    <property type="match status" value="1"/>
</dbReference>
<evidence type="ECO:0000256" key="1">
    <source>
        <dbReference type="PROSITE-ProRule" id="PRU00175"/>
    </source>
</evidence>
<organism evidence="4 5">
    <name type="scientific">Perkinsus chesapeaki</name>
    <name type="common">Clam parasite</name>
    <name type="synonym">Perkinsus andrewsi</name>
    <dbReference type="NCBI Taxonomy" id="330153"/>
    <lineage>
        <taxon>Eukaryota</taxon>
        <taxon>Sar</taxon>
        <taxon>Alveolata</taxon>
        <taxon>Perkinsozoa</taxon>
        <taxon>Perkinsea</taxon>
        <taxon>Perkinsida</taxon>
        <taxon>Perkinsidae</taxon>
        <taxon>Perkinsus</taxon>
    </lineage>
</organism>
<name>A0A7J6MYD2_PERCH</name>
<dbReference type="AlphaFoldDB" id="A0A7J6MYD2"/>
<dbReference type="OrthoDB" id="441469at2759"/>
<dbReference type="Proteomes" id="UP000591131">
    <property type="component" value="Unassembled WGS sequence"/>
</dbReference>
<evidence type="ECO:0000313" key="4">
    <source>
        <dbReference type="EMBL" id="KAF4675891.1"/>
    </source>
</evidence>
<proteinExistence type="predicted"/>
<dbReference type="InterPro" id="IPR013083">
    <property type="entry name" value="Znf_RING/FYVE/PHD"/>
</dbReference>
<gene>
    <name evidence="4" type="ORF">FOL47_007133</name>
</gene>
<dbReference type="EMBL" id="JAAPAO010000041">
    <property type="protein sequence ID" value="KAF4675891.1"/>
    <property type="molecule type" value="Genomic_DNA"/>
</dbReference>
<feature type="domain" description="RING-type" evidence="3">
    <location>
        <begin position="49"/>
        <end position="96"/>
    </location>
</feature>
<dbReference type="PROSITE" id="PS50089">
    <property type="entry name" value="ZF_RING_2"/>
    <property type="match status" value="1"/>
</dbReference>
<sequence length="278" mass="30767">MRRYPTSAGPPRGGSHVPASNAPSHQKVESVKAPMPSRMAPWSAGSARCDACRDTLLSADSARLPCRHRFHQRCVADAFTKQITENSDGLKCPICREAVPIEANDTLLKSCLDPGAYYKLHSFRAPPRVVPPGKPSRSPDMSKATTNDNSNLRQKFDRGWRPCPKHCGYLGNFPKSGHPESIKCLCGYEYCSGCGVDEHVIAAHDGRWHRPSCPYFEKYSAFKGSPHASSQCPQCTQLHRCCPFPKSDGYPDKLMRSLLTGPRPEMEHPPRPAPWARG</sequence>
<feature type="region of interest" description="Disordered" evidence="2">
    <location>
        <begin position="128"/>
        <end position="151"/>
    </location>
</feature>
<keyword evidence="5" id="KW-1185">Reference proteome</keyword>
<dbReference type="GO" id="GO:0008270">
    <property type="term" value="F:zinc ion binding"/>
    <property type="evidence" value="ECO:0007669"/>
    <property type="project" value="UniProtKB-KW"/>
</dbReference>
<feature type="region of interest" description="Disordered" evidence="2">
    <location>
        <begin position="258"/>
        <end position="278"/>
    </location>
</feature>
<evidence type="ECO:0000256" key="2">
    <source>
        <dbReference type="SAM" id="MobiDB-lite"/>
    </source>
</evidence>
<dbReference type="Gene3D" id="3.30.40.10">
    <property type="entry name" value="Zinc/RING finger domain, C3HC4 (zinc finger)"/>
    <property type="match status" value="1"/>
</dbReference>
<evidence type="ECO:0000259" key="3">
    <source>
        <dbReference type="PROSITE" id="PS50089"/>
    </source>
</evidence>
<dbReference type="Pfam" id="PF13639">
    <property type="entry name" value="zf-RING_2"/>
    <property type="match status" value="1"/>
</dbReference>
<protein>
    <recommendedName>
        <fullName evidence="3">RING-type domain-containing protein</fullName>
    </recommendedName>
</protein>
<reference evidence="4 5" key="1">
    <citation type="submission" date="2020-04" db="EMBL/GenBank/DDBJ databases">
        <title>Perkinsus chesapeaki whole genome sequence.</title>
        <authorList>
            <person name="Bogema D.R."/>
        </authorList>
    </citation>
    <scope>NUCLEOTIDE SEQUENCE [LARGE SCALE GENOMIC DNA]</scope>
    <source>
        <strain evidence="4">ATCC PRA-425</strain>
    </source>
</reference>